<proteinExistence type="predicted"/>
<evidence type="ECO:0000313" key="1">
    <source>
        <dbReference type="EMBL" id="SUJ10456.1"/>
    </source>
</evidence>
<dbReference type="RefSeq" id="WP_115407364.1">
    <property type="nucleotide sequence ID" value="NZ_UGYV01000004.1"/>
</dbReference>
<gene>
    <name evidence="1" type="ORF">NCTC10736_04109</name>
</gene>
<protein>
    <submittedName>
        <fullName evidence="1">Uncharacterized protein</fullName>
    </submittedName>
</protein>
<evidence type="ECO:0000313" key="2">
    <source>
        <dbReference type="Proteomes" id="UP000255061"/>
    </source>
</evidence>
<name>A0A380C1G0_9GAMM</name>
<reference evidence="1 2" key="1">
    <citation type="submission" date="2018-06" db="EMBL/GenBank/DDBJ databases">
        <authorList>
            <consortium name="Pathogen Informatics"/>
            <person name="Doyle S."/>
        </authorList>
    </citation>
    <scope>NUCLEOTIDE SEQUENCE [LARGE SCALE GENOMIC DNA]</scope>
    <source>
        <strain evidence="1 2">NCTC10736</strain>
    </source>
</reference>
<accession>A0A380C1G0</accession>
<dbReference type="EMBL" id="UGYV01000004">
    <property type="protein sequence ID" value="SUJ10456.1"/>
    <property type="molecule type" value="Genomic_DNA"/>
</dbReference>
<sequence>MKFTQHFSAKITDYLNAWSLDLLSCNGQFYVCQHKAGKSKKMLLNGSKSLSTALSIIKTITSEPFISVVIEKQLDLPLPVSARQSFVRPELTQCVIVGIQKDGYTLAVISEGISLPNANVINGLFRTTLAGLRLFDVVQASLCKKTIQFNE</sequence>
<dbReference type="AlphaFoldDB" id="A0A380C1G0"/>
<organism evidence="1 2">
    <name type="scientific">Shewanella morhuae</name>
    <dbReference type="NCBI Taxonomy" id="365591"/>
    <lineage>
        <taxon>Bacteria</taxon>
        <taxon>Pseudomonadati</taxon>
        <taxon>Pseudomonadota</taxon>
        <taxon>Gammaproteobacteria</taxon>
        <taxon>Alteromonadales</taxon>
        <taxon>Shewanellaceae</taxon>
        <taxon>Shewanella</taxon>
    </lineage>
</organism>
<dbReference type="Proteomes" id="UP000255061">
    <property type="component" value="Unassembled WGS sequence"/>
</dbReference>